<dbReference type="Pfam" id="PF16916">
    <property type="entry name" value="ZT_dimer"/>
    <property type="match status" value="1"/>
</dbReference>
<reference evidence="2 3" key="1">
    <citation type="journal article" date="2015" name="Genome Announc.">
        <title>Expanding the biotechnology potential of lactobacilli through comparative genomics of 213 strains and associated genera.</title>
        <authorList>
            <person name="Sun Z."/>
            <person name="Harris H.M."/>
            <person name="McCann A."/>
            <person name="Guo C."/>
            <person name="Argimon S."/>
            <person name="Zhang W."/>
            <person name="Yang X."/>
            <person name="Jeffery I.B."/>
            <person name="Cooney J.C."/>
            <person name="Kagawa T.F."/>
            <person name="Liu W."/>
            <person name="Song Y."/>
            <person name="Salvetti E."/>
            <person name="Wrobel A."/>
            <person name="Rasinkangas P."/>
            <person name="Parkhill J."/>
            <person name="Rea M.C."/>
            <person name="O'Sullivan O."/>
            <person name="Ritari J."/>
            <person name="Douillard F.P."/>
            <person name="Paul Ross R."/>
            <person name="Yang R."/>
            <person name="Briner A.E."/>
            <person name="Felis G.E."/>
            <person name="de Vos W.M."/>
            <person name="Barrangou R."/>
            <person name="Klaenhammer T.R."/>
            <person name="Caufield P.W."/>
            <person name="Cui Y."/>
            <person name="Zhang H."/>
            <person name="O'Toole P.W."/>
        </authorList>
    </citation>
    <scope>NUCLEOTIDE SEQUENCE [LARGE SCALE GENOMIC DNA]</scope>
    <source>
        <strain evidence="2 3">DSM 19907</strain>
    </source>
</reference>
<keyword evidence="3" id="KW-1185">Reference proteome</keyword>
<sequence length="94" mass="10558">MRLTEGFDPASIEKYSKTIREVPGVIAVQGIEPRWLGDQVVMKIGVYLDDDTNLKTAFMIGEKVEHALMEQYDILDADVMAYPVSLRDNPANVD</sequence>
<dbReference type="Gene3D" id="3.30.70.1350">
    <property type="entry name" value="Cation efflux protein, cytoplasmic domain"/>
    <property type="match status" value="1"/>
</dbReference>
<accession>A0ABR5PDY7</accession>
<evidence type="ECO:0000313" key="3">
    <source>
        <dbReference type="Proteomes" id="UP000051977"/>
    </source>
</evidence>
<gene>
    <name evidence="2" type="ORF">FD12_GL001976</name>
</gene>
<organism evidence="2 3">
    <name type="scientific">Lentilactobacillus rapi DSM 19907 = JCM 15042</name>
    <dbReference type="NCBI Taxonomy" id="1423795"/>
    <lineage>
        <taxon>Bacteria</taxon>
        <taxon>Bacillati</taxon>
        <taxon>Bacillota</taxon>
        <taxon>Bacilli</taxon>
        <taxon>Lactobacillales</taxon>
        <taxon>Lactobacillaceae</taxon>
        <taxon>Lentilactobacillus</taxon>
    </lineage>
</organism>
<feature type="domain" description="Cation efflux protein cytoplasmic" evidence="1">
    <location>
        <begin position="9"/>
        <end position="75"/>
    </location>
</feature>
<evidence type="ECO:0000313" key="2">
    <source>
        <dbReference type="EMBL" id="KRL17170.1"/>
    </source>
</evidence>
<dbReference type="Proteomes" id="UP000051977">
    <property type="component" value="Unassembled WGS sequence"/>
</dbReference>
<dbReference type="RefSeq" id="WP_235809036.1">
    <property type="nucleotide sequence ID" value="NZ_AZEI01000036.1"/>
</dbReference>
<comment type="caution">
    <text evidence="2">The sequence shown here is derived from an EMBL/GenBank/DDBJ whole genome shotgun (WGS) entry which is preliminary data.</text>
</comment>
<dbReference type="InterPro" id="IPR027470">
    <property type="entry name" value="Cation_efflux_CTD"/>
</dbReference>
<name>A0ABR5PDY7_9LACO</name>
<dbReference type="InterPro" id="IPR036837">
    <property type="entry name" value="Cation_efflux_CTD_sf"/>
</dbReference>
<dbReference type="SUPFAM" id="SSF160240">
    <property type="entry name" value="Cation efflux protein cytoplasmic domain-like"/>
    <property type="match status" value="1"/>
</dbReference>
<dbReference type="EMBL" id="AZEI01000036">
    <property type="protein sequence ID" value="KRL17170.1"/>
    <property type="molecule type" value="Genomic_DNA"/>
</dbReference>
<evidence type="ECO:0000259" key="1">
    <source>
        <dbReference type="Pfam" id="PF16916"/>
    </source>
</evidence>
<proteinExistence type="predicted"/>
<protein>
    <submittedName>
        <fullName evidence="2">CDF family cation diffusion facilitator</fullName>
    </submittedName>
</protein>